<dbReference type="STRING" id="8022.A0A060YDJ2"/>
<reference evidence="2" key="1">
    <citation type="journal article" date="2014" name="Nat. Commun.">
        <title>The rainbow trout genome provides novel insights into evolution after whole-genome duplication in vertebrates.</title>
        <authorList>
            <person name="Berthelot C."/>
            <person name="Brunet F."/>
            <person name="Chalopin D."/>
            <person name="Juanchich A."/>
            <person name="Bernard M."/>
            <person name="Noel B."/>
            <person name="Bento P."/>
            <person name="Da Silva C."/>
            <person name="Labadie K."/>
            <person name="Alberti A."/>
            <person name="Aury J.M."/>
            <person name="Louis A."/>
            <person name="Dehais P."/>
            <person name="Bardou P."/>
            <person name="Montfort J."/>
            <person name="Klopp C."/>
            <person name="Cabau C."/>
            <person name="Gaspin C."/>
            <person name="Thorgaard G.H."/>
            <person name="Boussaha M."/>
            <person name="Quillet E."/>
            <person name="Guyomard R."/>
            <person name="Galiana D."/>
            <person name="Bobe J."/>
            <person name="Volff J.N."/>
            <person name="Genet C."/>
            <person name="Wincker P."/>
            <person name="Jaillon O."/>
            <person name="Roest Crollius H."/>
            <person name="Guiguen Y."/>
        </authorList>
    </citation>
    <scope>NUCLEOTIDE SEQUENCE [LARGE SCALE GENOMIC DNA]</scope>
</reference>
<evidence type="ECO:0000259" key="1">
    <source>
        <dbReference type="PROSITE" id="PS50871"/>
    </source>
</evidence>
<evidence type="ECO:0000313" key="2">
    <source>
        <dbReference type="EMBL" id="CDQ87210.1"/>
    </source>
</evidence>
<dbReference type="InterPro" id="IPR001073">
    <property type="entry name" value="C1q_dom"/>
</dbReference>
<reference evidence="2" key="2">
    <citation type="submission" date="2014-03" db="EMBL/GenBank/DDBJ databases">
        <authorList>
            <person name="Genoscope - CEA"/>
        </authorList>
    </citation>
    <scope>NUCLEOTIDE SEQUENCE</scope>
</reference>
<gene>
    <name evidence="2" type="ORF">GSONMT00019691001</name>
</gene>
<organism evidence="2 3">
    <name type="scientific">Oncorhynchus mykiss</name>
    <name type="common">Rainbow trout</name>
    <name type="synonym">Salmo gairdneri</name>
    <dbReference type="NCBI Taxonomy" id="8022"/>
    <lineage>
        <taxon>Eukaryota</taxon>
        <taxon>Metazoa</taxon>
        <taxon>Chordata</taxon>
        <taxon>Craniata</taxon>
        <taxon>Vertebrata</taxon>
        <taxon>Euteleostomi</taxon>
        <taxon>Actinopterygii</taxon>
        <taxon>Neopterygii</taxon>
        <taxon>Teleostei</taxon>
        <taxon>Protacanthopterygii</taxon>
        <taxon>Salmoniformes</taxon>
        <taxon>Salmonidae</taxon>
        <taxon>Salmoninae</taxon>
        <taxon>Oncorhynchus</taxon>
    </lineage>
</organism>
<protein>
    <recommendedName>
        <fullName evidence="1">C1q domain-containing protein</fullName>
    </recommendedName>
</protein>
<evidence type="ECO:0000313" key="3">
    <source>
        <dbReference type="Proteomes" id="UP000193380"/>
    </source>
</evidence>
<feature type="domain" description="C1q" evidence="1">
    <location>
        <begin position="143"/>
        <end position="187"/>
    </location>
</feature>
<dbReference type="EMBL" id="FR907744">
    <property type="protein sequence ID" value="CDQ87210.1"/>
    <property type="molecule type" value="Genomic_DNA"/>
</dbReference>
<dbReference type="PaxDb" id="8022-A0A060YDJ2"/>
<dbReference type="AlphaFoldDB" id="A0A060YDJ2"/>
<dbReference type="Proteomes" id="UP000193380">
    <property type="component" value="Unassembled WGS sequence"/>
</dbReference>
<proteinExistence type="predicted"/>
<name>A0A060YDJ2_ONCMY</name>
<dbReference type="PROSITE" id="PS50871">
    <property type="entry name" value="C1Q"/>
    <property type="match status" value="1"/>
</dbReference>
<sequence length="187" mass="20652">MDSGGEWRVFCLSGEWTQEESGGCSVCLGNGLKRRVEGVLSVWGMDSRGEWRVFCLSGEWTHEESGGGRENDITQRTGEQNMVSEFQIETQRTEATGTTGKRTTTPPDVWAELRALRDMVVEQRVELWNLGARLQASESENAGYGPKVAFYAALTDSGAVGPFSSETNLIYIKVFTNIGNALPPTYR</sequence>
<accession>A0A060YDJ2</accession>